<sequence length="67" mass="7698">MVSFTNEDEEAMAEKGYRADTSEIGKVYYPDQGVELSEEIAVNYVEYPWITCFQVEGIRPAEEENNI</sequence>
<dbReference type="EMBL" id="AP027742">
    <property type="protein sequence ID" value="BDZ77399.1"/>
    <property type="molecule type" value="Genomic_DNA"/>
</dbReference>
<protein>
    <submittedName>
        <fullName evidence="1">Uncharacterized protein</fullName>
    </submittedName>
</protein>
<organism evidence="1 2">
    <name type="scientific">Claveliimonas bilis</name>
    <dbReference type="NCBI Taxonomy" id="3028070"/>
    <lineage>
        <taxon>Bacteria</taxon>
        <taxon>Bacillati</taxon>
        <taxon>Bacillota</taxon>
        <taxon>Clostridia</taxon>
        <taxon>Lachnospirales</taxon>
        <taxon>Lachnospiraceae</taxon>
        <taxon>Claveliimonas</taxon>
    </lineage>
</organism>
<reference evidence="2" key="1">
    <citation type="journal article" date="2023" name="Int. J. Syst. Evol. Microbiol.">
        <title>Claveliimonas bilis gen. nov., sp. nov., deoxycholic acid-producing bacteria isolated from human faeces, and reclassification of Sellimonas monacensis Zenner et al. 2021 as Claveliimonas monacensis comb. nov.</title>
        <authorList>
            <person name="Hisatomi A."/>
            <person name="Kastawa N.W.E.P.G."/>
            <person name="Song I."/>
            <person name="Ohkuma M."/>
            <person name="Fukiya S."/>
            <person name="Sakamoto M."/>
        </authorList>
    </citation>
    <scope>NUCLEOTIDE SEQUENCE [LARGE SCALE GENOMIC DNA]</scope>
    <source>
        <strain evidence="2">12BBH14</strain>
    </source>
</reference>
<dbReference type="RefSeq" id="WP_256194386.1">
    <property type="nucleotide sequence ID" value="NZ_AP027742.1"/>
</dbReference>
<name>A0ABM8I854_9FIRM</name>
<evidence type="ECO:0000313" key="1">
    <source>
        <dbReference type="EMBL" id="BDZ77399.1"/>
    </source>
</evidence>
<gene>
    <name evidence="1" type="ORF">Lac1_15820</name>
</gene>
<keyword evidence="2" id="KW-1185">Reference proteome</keyword>
<dbReference type="Proteomes" id="UP001305815">
    <property type="component" value="Chromosome"/>
</dbReference>
<evidence type="ECO:0000313" key="2">
    <source>
        <dbReference type="Proteomes" id="UP001305815"/>
    </source>
</evidence>
<proteinExistence type="predicted"/>
<accession>A0ABM8I854</accession>